<dbReference type="PANTHER" id="PTHR36838:SF4">
    <property type="entry name" value="AUXIN EFFLUX CARRIER FAMILY PROTEIN"/>
    <property type="match status" value="1"/>
</dbReference>
<comment type="subcellular location">
    <subcellularLocation>
        <location evidence="1">Cell membrane</location>
        <topology evidence="1">Multi-pass membrane protein</topology>
    </subcellularLocation>
</comment>
<proteinExistence type="inferred from homology"/>
<dbReference type="InterPro" id="IPR004776">
    <property type="entry name" value="Mem_transp_PIN-like"/>
</dbReference>
<dbReference type="Pfam" id="PF03547">
    <property type="entry name" value="Mem_trans"/>
    <property type="match status" value="1"/>
</dbReference>
<feature type="transmembrane region" description="Helical" evidence="8">
    <location>
        <begin position="195"/>
        <end position="212"/>
    </location>
</feature>
<feature type="transmembrane region" description="Helical" evidence="8">
    <location>
        <begin position="281"/>
        <end position="304"/>
    </location>
</feature>
<evidence type="ECO:0000256" key="2">
    <source>
        <dbReference type="ARBA" id="ARBA00010145"/>
    </source>
</evidence>
<evidence type="ECO:0000256" key="5">
    <source>
        <dbReference type="ARBA" id="ARBA00022692"/>
    </source>
</evidence>
<dbReference type="Gene3D" id="1.20.1530.20">
    <property type="match status" value="1"/>
</dbReference>
<name>A0ABT4JNV9_9GAMM</name>
<evidence type="ECO:0000313" key="10">
    <source>
        <dbReference type="Proteomes" id="UP001149719"/>
    </source>
</evidence>
<dbReference type="InterPro" id="IPR038770">
    <property type="entry name" value="Na+/solute_symporter_sf"/>
</dbReference>
<evidence type="ECO:0000256" key="6">
    <source>
        <dbReference type="ARBA" id="ARBA00022989"/>
    </source>
</evidence>
<comment type="caution">
    <text evidence="9">The sequence shown here is derived from an EMBL/GenBank/DDBJ whole genome shotgun (WGS) entry which is preliminary data.</text>
</comment>
<sequence length="310" mass="33765">MISLSFTILPVFLLLVLGIVLSRYRFPSDSFWSGVDKLVYWVLFPSLLYTKTSEVDFSNPIVGSYATVFLSTIFIVCCCVLLVNYFFKSSPPTCTSMMQAGVRFNTFIALAVAEKLYGETGLLFATLGASILIPTINVLVVVYMVIKHGKEGVNLGSLIFKELFKNPLIISILLGVSVNLMGLSKVIPLYTITELLAQATLPLVLLAVGASLQFHEVKTAWKYIGFSTLIKMVIFPGVIIWLCLLLNVTGIMAAVAVIFGAVPTATSGYALARQLGGNAPLMAVLISFQTAISIFMLPFVMWIAQAIFLS</sequence>
<dbReference type="RefSeq" id="WP_269121681.1">
    <property type="nucleotide sequence ID" value="NZ_JAPUBN010000001.1"/>
</dbReference>
<feature type="transmembrane region" description="Helical" evidence="8">
    <location>
        <begin position="122"/>
        <end position="146"/>
    </location>
</feature>
<organism evidence="9 10">
    <name type="scientific">Marinomonas phaeophyticola</name>
    <dbReference type="NCBI Taxonomy" id="3004091"/>
    <lineage>
        <taxon>Bacteria</taxon>
        <taxon>Pseudomonadati</taxon>
        <taxon>Pseudomonadota</taxon>
        <taxon>Gammaproteobacteria</taxon>
        <taxon>Oceanospirillales</taxon>
        <taxon>Oceanospirillaceae</taxon>
        <taxon>Marinomonas</taxon>
    </lineage>
</organism>
<evidence type="ECO:0000256" key="1">
    <source>
        <dbReference type="ARBA" id="ARBA00004651"/>
    </source>
</evidence>
<protein>
    <submittedName>
        <fullName evidence="9">AEC family transporter</fullName>
    </submittedName>
</protein>
<keyword evidence="4" id="KW-1003">Cell membrane</keyword>
<dbReference type="PANTHER" id="PTHR36838">
    <property type="entry name" value="AUXIN EFFLUX CARRIER FAMILY PROTEIN"/>
    <property type="match status" value="1"/>
</dbReference>
<comment type="similarity">
    <text evidence="2">Belongs to the auxin efflux carrier (TC 2.A.69) family.</text>
</comment>
<dbReference type="EMBL" id="JAPUBN010000001">
    <property type="protein sequence ID" value="MCZ2720066.1"/>
    <property type="molecule type" value="Genomic_DNA"/>
</dbReference>
<evidence type="ECO:0000256" key="4">
    <source>
        <dbReference type="ARBA" id="ARBA00022475"/>
    </source>
</evidence>
<feature type="transmembrane region" description="Helical" evidence="8">
    <location>
        <begin position="167"/>
        <end position="189"/>
    </location>
</feature>
<keyword evidence="6 8" id="KW-1133">Transmembrane helix</keyword>
<evidence type="ECO:0000313" key="9">
    <source>
        <dbReference type="EMBL" id="MCZ2720066.1"/>
    </source>
</evidence>
<evidence type="ECO:0000256" key="8">
    <source>
        <dbReference type="SAM" id="Phobius"/>
    </source>
</evidence>
<keyword evidence="7 8" id="KW-0472">Membrane</keyword>
<accession>A0ABT4JNV9</accession>
<feature type="transmembrane region" description="Helical" evidence="8">
    <location>
        <begin position="62"/>
        <end position="87"/>
    </location>
</feature>
<keyword evidence="3" id="KW-0813">Transport</keyword>
<gene>
    <name evidence="9" type="ORF">O1D97_00015</name>
</gene>
<dbReference type="Proteomes" id="UP001149719">
    <property type="component" value="Unassembled WGS sequence"/>
</dbReference>
<feature type="transmembrane region" description="Helical" evidence="8">
    <location>
        <begin position="233"/>
        <end position="261"/>
    </location>
</feature>
<keyword evidence="5 8" id="KW-0812">Transmembrane</keyword>
<evidence type="ECO:0000256" key="7">
    <source>
        <dbReference type="ARBA" id="ARBA00023136"/>
    </source>
</evidence>
<evidence type="ECO:0000256" key="3">
    <source>
        <dbReference type="ARBA" id="ARBA00022448"/>
    </source>
</evidence>
<keyword evidence="10" id="KW-1185">Reference proteome</keyword>
<reference evidence="9" key="1">
    <citation type="submission" date="2022-12" db="EMBL/GenBank/DDBJ databases">
        <title>Marinomonas 15G1-11 sp. nov, isolated from marine algae.</title>
        <authorList>
            <person name="Butt M."/>
            <person name="Choi D.G."/>
            <person name="Kim J.M."/>
            <person name="Lee J.K."/>
            <person name="Baek J.H."/>
            <person name="Jeon C.O."/>
        </authorList>
    </citation>
    <scope>NUCLEOTIDE SEQUENCE</scope>
    <source>
        <strain evidence="9">15G1-11</strain>
    </source>
</reference>